<protein>
    <submittedName>
        <fullName evidence="1">Uncharacterized protein</fullName>
    </submittedName>
</protein>
<gene>
    <name evidence="1" type="ORF">PVK06_020346</name>
</gene>
<evidence type="ECO:0000313" key="2">
    <source>
        <dbReference type="Proteomes" id="UP001358586"/>
    </source>
</evidence>
<proteinExistence type="predicted"/>
<reference evidence="1 2" key="1">
    <citation type="submission" date="2023-03" db="EMBL/GenBank/DDBJ databases">
        <title>WGS of Gossypium arboreum.</title>
        <authorList>
            <person name="Yu D."/>
        </authorList>
    </citation>
    <scope>NUCLEOTIDE SEQUENCE [LARGE SCALE GENOMIC DNA]</scope>
    <source>
        <tissue evidence="1">Leaf</tissue>
    </source>
</reference>
<accession>A0ABR0PMK3</accession>
<evidence type="ECO:0000313" key="1">
    <source>
        <dbReference type="EMBL" id="KAK5825505.1"/>
    </source>
</evidence>
<name>A0ABR0PMK3_GOSAR</name>
<dbReference type="Proteomes" id="UP001358586">
    <property type="component" value="Chromosome 6"/>
</dbReference>
<comment type="caution">
    <text evidence="1">The sequence shown here is derived from an EMBL/GenBank/DDBJ whole genome shotgun (WGS) entry which is preliminary data.</text>
</comment>
<dbReference type="EMBL" id="JARKNE010000006">
    <property type="protein sequence ID" value="KAK5825505.1"/>
    <property type="molecule type" value="Genomic_DNA"/>
</dbReference>
<organism evidence="1 2">
    <name type="scientific">Gossypium arboreum</name>
    <name type="common">Tree cotton</name>
    <name type="synonym">Gossypium nanking</name>
    <dbReference type="NCBI Taxonomy" id="29729"/>
    <lineage>
        <taxon>Eukaryota</taxon>
        <taxon>Viridiplantae</taxon>
        <taxon>Streptophyta</taxon>
        <taxon>Embryophyta</taxon>
        <taxon>Tracheophyta</taxon>
        <taxon>Spermatophyta</taxon>
        <taxon>Magnoliopsida</taxon>
        <taxon>eudicotyledons</taxon>
        <taxon>Gunneridae</taxon>
        <taxon>Pentapetalae</taxon>
        <taxon>rosids</taxon>
        <taxon>malvids</taxon>
        <taxon>Malvales</taxon>
        <taxon>Malvaceae</taxon>
        <taxon>Malvoideae</taxon>
        <taxon>Gossypium</taxon>
    </lineage>
</organism>
<sequence length="169" mass="18339">MENELNVRNDSTLKSVTPIPIWLSSTGCLGSAKVCMKLPKGVSWPNRCLGNSKGPPICIGCTWNLEGGLNLAVHALALNVPHTCMCAVHGRCISQYSLTLHNELKRAKFKLKRAELSSSELMGAKWRMGSWRGAEIGLQKGARSLQGIVLSSSNVMNLVVIPNAQHQYG</sequence>
<keyword evidence="2" id="KW-1185">Reference proteome</keyword>